<keyword evidence="2" id="KW-1064">Adaptive immunity</keyword>
<feature type="domain" description="Ig-like" evidence="5">
    <location>
        <begin position="3"/>
        <end position="115"/>
    </location>
</feature>
<dbReference type="InterPro" id="IPR007110">
    <property type="entry name" value="Ig-like_dom"/>
</dbReference>
<keyword evidence="7" id="KW-1185">Reference proteome</keyword>
<dbReference type="Gene3D" id="2.60.40.10">
    <property type="entry name" value="Immunoglobulins"/>
    <property type="match status" value="1"/>
</dbReference>
<dbReference type="EMBL" id="MU551605">
    <property type="protein sequence ID" value="KAI5623133.1"/>
    <property type="molecule type" value="Genomic_DNA"/>
</dbReference>
<feature type="chain" id="PRO_5042007735" description="Ig-like domain-containing protein" evidence="4">
    <location>
        <begin position="19"/>
        <end position="155"/>
    </location>
</feature>
<dbReference type="GO" id="GO:0002250">
    <property type="term" value="P:adaptive immune response"/>
    <property type="evidence" value="ECO:0007669"/>
    <property type="project" value="UniProtKB-KW"/>
</dbReference>
<organism evidence="6 7">
    <name type="scientific">Silurus asotus</name>
    <name type="common">Amur catfish</name>
    <name type="synonym">Parasilurus asotus</name>
    <dbReference type="NCBI Taxonomy" id="30991"/>
    <lineage>
        <taxon>Eukaryota</taxon>
        <taxon>Metazoa</taxon>
        <taxon>Chordata</taxon>
        <taxon>Craniata</taxon>
        <taxon>Vertebrata</taxon>
        <taxon>Euteleostomi</taxon>
        <taxon>Actinopterygii</taxon>
        <taxon>Neopterygii</taxon>
        <taxon>Teleostei</taxon>
        <taxon>Ostariophysi</taxon>
        <taxon>Siluriformes</taxon>
        <taxon>Siluridae</taxon>
        <taxon>Silurus</taxon>
    </lineage>
</organism>
<dbReference type="Pfam" id="PF07686">
    <property type="entry name" value="V-set"/>
    <property type="match status" value="1"/>
</dbReference>
<evidence type="ECO:0000313" key="7">
    <source>
        <dbReference type="Proteomes" id="UP001205998"/>
    </source>
</evidence>
<reference evidence="6" key="1">
    <citation type="submission" date="2018-07" db="EMBL/GenBank/DDBJ databases">
        <title>Comparative genomics of catfishes provides insights into carnivory and benthic adaptation.</title>
        <authorList>
            <person name="Zhang Y."/>
            <person name="Wang D."/>
            <person name="Peng Z."/>
            <person name="Zheng S."/>
            <person name="Shao F."/>
            <person name="Tao W."/>
        </authorList>
    </citation>
    <scope>NUCLEOTIDE SEQUENCE</scope>
    <source>
        <strain evidence="6">Chongqing</strain>
    </source>
</reference>
<evidence type="ECO:0000256" key="2">
    <source>
        <dbReference type="ARBA" id="ARBA00023130"/>
    </source>
</evidence>
<dbReference type="SUPFAM" id="SSF48726">
    <property type="entry name" value="Immunoglobulin"/>
    <property type="match status" value="1"/>
</dbReference>
<dbReference type="Proteomes" id="UP001205998">
    <property type="component" value="Unassembled WGS sequence"/>
</dbReference>
<evidence type="ECO:0000256" key="4">
    <source>
        <dbReference type="SAM" id="SignalP"/>
    </source>
</evidence>
<dbReference type="PROSITE" id="PS50835">
    <property type="entry name" value="IG_LIKE"/>
    <property type="match status" value="1"/>
</dbReference>
<keyword evidence="4" id="KW-0732">Signal</keyword>
<evidence type="ECO:0000313" key="6">
    <source>
        <dbReference type="EMBL" id="KAI5623133.1"/>
    </source>
</evidence>
<gene>
    <name evidence="6" type="ORF">C0J50_17387</name>
</gene>
<proteinExistence type="predicted"/>
<comment type="caution">
    <text evidence="6">The sequence shown here is derived from an EMBL/GenBank/DDBJ whole genome shotgun (WGS) entry which is preliminary data.</text>
</comment>
<evidence type="ECO:0000256" key="1">
    <source>
        <dbReference type="ARBA" id="ARBA00022859"/>
    </source>
</evidence>
<dbReference type="GO" id="GO:0019814">
    <property type="term" value="C:immunoglobulin complex"/>
    <property type="evidence" value="ECO:0007669"/>
    <property type="project" value="UniProtKB-KW"/>
</dbReference>
<protein>
    <recommendedName>
        <fullName evidence="5">Ig-like domain-containing protein</fullName>
    </recommendedName>
</protein>
<keyword evidence="3" id="KW-1280">Immunoglobulin</keyword>
<accession>A0AAD5AUK0</accession>
<evidence type="ECO:0000259" key="5">
    <source>
        <dbReference type="PROSITE" id="PS50835"/>
    </source>
</evidence>
<dbReference type="PANTHER" id="PTHR23266">
    <property type="entry name" value="IMMUNOGLOBULIN HEAVY CHAIN"/>
    <property type="match status" value="1"/>
</dbReference>
<dbReference type="InterPro" id="IPR036179">
    <property type="entry name" value="Ig-like_dom_sf"/>
</dbReference>
<feature type="signal peptide" evidence="4">
    <location>
        <begin position="1"/>
        <end position="18"/>
    </location>
</feature>
<keyword evidence="1" id="KW-0391">Immunity</keyword>
<dbReference type="AlphaFoldDB" id="A0AAD5AUK0"/>
<sequence>MLPVYFLVLLGATSSVFGAVDFTQPGHVIVHPGQALTIACKVSGWSLTDSSYCTNWIRHASGKAMQWIGHICSGGGTGYTDSLKNRFSITQDTSSNTVTLNGQNVQMEDTAVYYCVRYKNTVMCITRVPVQKPFQIGFLAFIIDGIIILGLKATN</sequence>
<name>A0AAD5AUK0_SILAS</name>
<dbReference type="InterPro" id="IPR050199">
    <property type="entry name" value="IgHV"/>
</dbReference>
<dbReference type="SMART" id="SM00409">
    <property type="entry name" value="IG"/>
    <property type="match status" value="1"/>
</dbReference>
<evidence type="ECO:0000256" key="3">
    <source>
        <dbReference type="ARBA" id="ARBA00043265"/>
    </source>
</evidence>
<dbReference type="GO" id="GO:0005576">
    <property type="term" value="C:extracellular region"/>
    <property type="evidence" value="ECO:0007669"/>
    <property type="project" value="UniProtKB-ARBA"/>
</dbReference>
<dbReference type="SMART" id="SM00406">
    <property type="entry name" value="IGv"/>
    <property type="match status" value="1"/>
</dbReference>
<dbReference type="InterPro" id="IPR003599">
    <property type="entry name" value="Ig_sub"/>
</dbReference>
<dbReference type="InterPro" id="IPR013106">
    <property type="entry name" value="Ig_V-set"/>
</dbReference>
<dbReference type="InterPro" id="IPR013783">
    <property type="entry name" value="Ig-like_fold"/>
</dbReference>